<reference evidence="2" key="2">
    <citation type="submission" date="2020-09" db="EMBL/GenBank/DDBJ databases">
        <authorList>
            <person name="Sun Q."/>
            <person name="Ohkuma M."/>
        </authorList>
    </citation>
    <scope>NUCLEOTIDE SEQUENCE</scope>
    <source>
        <strain evidence="2">JCM 3091</strain>
    </source>
</reference>
<dbReference type="AlphaFoldDB" id="A0A8J3BNS4"/>
<gene>
    <name evidence="2" type="ORF">GCM10010124_16700</name>
</gene>
<evidence type="ECO:0000259" key="1">
    <source>
        <dbReference type="Pfam" id="PF00561"/>
    </source>
</evidence>
<evidence type="ECO:0000313" key="2">
    <source>
        <dbReference type="EMBL" id="GGK24844.1"/>
    </source>
</evidence>
<dbReference type="Gene3D" id="3.40.50.1820">
    <property type="entry name" value="alpha/beta hydrolase"/>
    <property type="match status" value="1"/>
</dbReference>
<dbReference type="InterPro" id="IPR029058">
    <property type="entry name" value="AB_hydrolase_fold"/>
</dbReference>
<reference evidence="2" key="1">
    <citation type="journal article" date="2014" name="Int. J. Syst. Evol. Microbiol.">
        <title>Complete genome sequence of Corynebacterium casei LMG S-19264T (=DSM 44701T), isolated from a smear-ripened cheese.</title>
        <authorList>
            <consortium name="US DOE Joint Genome Institute (JGI-PGF)"/>
            <person name="Walter F."/>
            <person name="Albersmeier A."/>
            <person name="Kalinowski J."/>
            <person name="Ruckert C."/>
        </authorList>
    </citation>
    <scope>NUCLEOTIDE SEQUENCE</scope>
    <source>
        <strain evidence="2">JCM 3091</strain>
    </source>
</reference>
<proteinExistence type="predicted"/>
<evidence type="ECO:0000313" key="3">
    <source>
        <dbReference type="Proteomes" id="UP000662200"/>
    </source>
</evidence>
<comment type="caution">
    <text evidence="2">The sequence shown here is derived from an EMBL/GenBank/DDBJ whole genome shotgun (WGS) entry which is preliminary data.</text>
</comment>
<name>A0A8J3BNS4_9ACTN</name>
<dbReference type="Proteomes" id="UP000662200">
    <property type="component" value="Unassembled WGS sequence"/>
</dbReference>
<dbReference type="InterPro" id="IPR000073">
    <property type="entry name" value="AB_hydrolase_1"/>
</dbReference>
<dbReference type="SUPFAM" id="SSF53474">
    <property type="entry name" value="alpha/beta-Hydrolases"/>
    <property type="match status" value="1"/>
</dbReference>
<dbReference type="EMBL" id="BMQC01000004">
    <property type="protein sequence ID" value="GGK24844.1"/>
    <property type="molecule type" value="Genomic_DNA"/>
</dbReference>
<feature type="domain" description="AB hydrolase-1" evidence="1">
    <location>
        <begin position="33"/>
        <end position="132"/>
    </location>
</feature>
<sequence>MQSFRAGRSAVVPQVDLTSGVVAYADTGGAGRPVLVLLGGLFVGGSMWRHVVAEWGGEFRCVVPQLPLGAHRTPMRSGADLSGRGIARLVGEFLERLDLRDVTLVGSDWGGAQLVVAEKVDGRVARLVLLPQEALDNYPPGLSGRSVCRAARTPGGLTLTLQQMRFRALRRSPLAFGRMSKRGVPDQVLDAWLDPALRRSEIRRDVARYLRSTVTGDYLRAAAALAIPEDQPAACAAAIRRFVRETPDARAPRP</sequence>
<accession>A0A8J3BNS4</accession>
<dbReference type="Pfam" id="PF00561">
    <property type="entry name" value="Abhydrolase_1"/>
    <property type="match status" value="1"/>
</dbReference>
<keyword evidence="3" id="KW-1185">Reference proteome</keyword>
<protein>
    <submittedName>
        <fullName evidence="2">Alpha/beta hydrolase</fullName>
    </submittedName>
</protein>
<keyword evidence="2" id="KW-0378">Hydrolase</keyword>
<dbReference type="GO" id="GO:0016787">
    <property type="term" value="F:hydrolase activity"/>
    <property type="evidence" value="ECO:0007669"/>
    <property type="project" value="UniProtKB-KW"/>
</dbReference>
<organism evidence="2 3">
    <name type="scientific">Pilimelia terevasa</name>
    <dbReference type="NCBI Taxonomy" id="53372"/>
    <lineage>
        <taxon>Bacteria</taxon>
        <taxon>Bacillati</taxon>
        <taxon>Actinomycetota</taxon>
        <taxon>Actinomycetes</taxon>
        <taxon>Micromonosporales</taxon>
        <taxon>Micromonosporaceae</taxon>
        <taxon>Pilimelia</taxon>
    </lineage>
</organism>